<reference evidence="2" key="1">
    <citation type="submission" date="2014-02" db="EMBL/GenBank/DDBJ databases">
        <title>Expanding our view of genomic diversity in Candidatus Accumulibacter clades.</title>
        <authorList>
            <person name="Skennerton C.T."/>
            <person name="Barr J.J."/>
            <person name="Slater F.R."/>
            <person name="Bond P.L."/>
            <person name="Tyson G.W."/>
        </authorList>
    </citation>
    <scope>NUCLEOTIDE SEQUENCE [LARGE SCALE GENOMIC DNA]</scope>
</reference>
<gene>
    <name evidence="2" type="ORF">AW08_03847</name>
</gene>
<evidence type="ECO:0000313" key="2">
    <source>
        <dbReference type="EMBL" id="EXI63897.1"/>
    </source>
</evidence>
<evidence type="ECO:0000313" key="3">
    <source>
        <dbReference type="Proteomes" id="UP000020218"/>
    </source>
</evidence>
<dbReference type="AlphaFoldDB" id="A0A011NH61"/>
<dbReference type="Proteomes" id="UP000020218">
    <property type="component" value="Unassembled WGS sequence"/>
</dbReference>
<feature type="region of interest" description="Disordered" evidence="1">
    <location>
        <begin position="215"/>
        <end position="243"/>
    </location>
</feature>
<organism evidence="2 3">
    <name type="scientific">Candidatus Accumulibacter adjunctus</name>
    <dbReference type="NCBI Taxonomy" id="1454001"/>
    <lineage>
        <taxon>Bacteria</taxon>
        <taxon>Pseudomonadati</taxon>
        <taxon>Pseudomonadota</taxon>
        <taxon>Betaproteobacteria</taxon>
        <taxon>Candidatus Accumulibacter</taxon>
    </lineage>
</organism>
<comment type="caution">
    <text evidence="2">The sequence shown here is derived from an EMBL/GenBank/DDBJ whole genome shotgun (WGS) entry which is preliminary data.</text>
</comment>
<feature type="region of interest" description="Disordered" evidence="1">
    <location>
        <begin position="154"/>
        <end position="178"/>
    </location>
</feature>
<dbReference type="STRING" id="1454001.AW08_03847"/>
<keyword evidence="3" id="KW-1185">Reference proteome</keyword>
<dbReference type="EMBL" id="JFAX01000044">
    <property type="protein sequence ID" value="EXI63897.1"/>
    <property type="molecule type" value="Genomic_DNA"/>
</dbReference>
<name>A0A011NH61_9PROT</name>
<dbReference type="PATRIC" id="fig|1454001.3.peg.3871"/>
<protein>
    <submittedName>
        <fullName evidence="2">Uncharacterized protein</fullName>
    </submittedName>
</protein>
<evidence type="ECO:0000256" key="1">
    <source>
        <dbReference type="SAM" id="MobiDB-lite"/>
    </source>
</evidence>
<proteinExistence type="predicted"/>
<accession>A0A011NH61</accession>
<sequence length="243" mass="26889">MTHPVLARAEKLVRVGDIVGAEAALVSLVETEGDQALALALDDFPAKDLLAVLRDFDSARESVVNLLVSPEQFARAIVLERRYGDISHERLHGMINSVIFRAGAEPGEFLAAIGELQGGNEVLADYLHERAEHLEHFFRTGVFDFFSDGDDSGDDLSDEERLDALSDESSGGPFLSHSEVSDHDWMELAWTLRYQQPEIFREVLLILRARARAEEREQAAAERPAPQVPIQPTLGEGDEESAL</sequence>